<protein>
    <submittedName>
        <fullName evidence="1">Uncharacterized protein</fullName>
    </submittedName>
</protein>
<name>A0AAD6Z755_9AGAR</name>
<accession>A0AAD6Z755</accession>
<proteinExistence type="predicted"/>
<dbReference type="EMBL" id="JARIHO010000077">
    <property type="protein sequence ID" value="KAJ7310763.1"/>
    <property type="molecule type" value="Genomic_DNA"/>
</dbReference>
<evidence type="ECO:0000313" key="2">
    <source>
        <dbReference type="Proteomes" id="UP001218218"/>
    </source>
</evidence>
<dbReference type="AlphaFoldDB" id="A0AAD6Z755"/>
<reference evidence="1" key="1">
    <citation type="submission" date="2023-03" db="EMBL/GenBank/DDBJ databases">
        <title>Massive genome expansion in bonnet fungi (Mycena s.s.) driven by repeated elements and novel gene families across ecological guilds.</title>
        <authorList>
            <consortium name="Lawrence Berkeley National Laboratory"/>
            <person name="Harder C.B."/>
            <person name="Miyauchi S."/>
            <person name="Viragh M."/>
            <person name="Kuo A."/>
            <person name="Thoen E."/>
            <person name="Andreopoulos B."/>
            <person name="Lu D."/>
            <person name="Skrede I."/>
            <person name="Drula E."/>
            <person name="Henrissat B."/>
            <person name="Morin E."/>
            <person name="Kohler A."/>
            <person name="Barry K."/>
            <person name="LaButti K."/>
            <person name="Morin E."/>
            <person name="Salamov A."/>
            <person name="Lipzen A."/>
            <person name="Mereny Z."/>
            <person name="Hegedus B."/>
            <person name="Baldrian P."/>
            <person name="Stursova M."/>
            <person name="Weitz H."/>
            <person name="Taylor A."/>
            <person name="Grigoriev I.V."/>
            <person name="Nagy L.G."/>
            <person name="Martin F."/>
            <person name="Kauserud H."/>
        </authorList>
    </citation>
    <scope>NUCLEOTIDE SEQUENCE</scope>
    <source>
        <strain evidence="1">CBHHK002</strain>
    </source>
</reference>
<sequence length="119" mass="13082">MGQDNKGPRTFSTFLIKFSELAPRLMLKQMSLLLGQLDSDAYIGAVEVIGAIIQDLADVEEDESSDGPEESVRQGRLCLSSRPLTRLASSDMPPDAPNARLDAMMGRQQCLVEGHKYLK</sequence>
<dbReference type="Proteomes" id="UP001218218">
    <property type="component" value="Unassembled WGS sequence"/>
</dbReference>
<keyword evidence="2" id="KW-1185">Reference proteome</keyword>
<evidence type="ECO:0000313" key="1">
    <source>
        <dbReference type="EMBL" id="KAJ7310763.1"/>
    </source>
</evidence>
<comment type="caution">
    <text evidence="1">The sequence shown here is derived from an EMBL/GenBank/DDBJ whole genome shotgun (WGS) entry which is preliminary data.</text>
</comment>
<organism evidence="1 2">
    <name type="scientific">Mycena albidolilacea</name>
    <dbReference type="NCBI Taxonomy" id="1033008"/>
    <lineage>
        <taxon>Eukaryota</taxon>
        <taxon>Fungi</taxon>
        <taxon>Dikarya</taxon>
        <taxon>Basidiomycota</taxon>
        <taxon>Agaricomycotina</taxon>
        <taxon>Agaricomycetes</taxon>
        <taxon>Agaricomycetidae</taxon>
        <taxon>Agaricales</taxon>
        <taxon>Marasmiineae</taxon>
        <taxon>Mycenaceae</taxon>
        <taxon>Mycena</taxon>
    </lineage>
</organism>
<gene>
    <name evidence="1" type="ORF">DFH08DRAFT_822867</name>
</gene>